<evidence type="ECO:0000256" key="3">
    <source>
        <dbReference type="ARBA" id="ARBA00022833"/>
    </source>
</evidence>
<dbReference type="InterPro" id="IPR001025">
    <property type="entry name" value="BAH_dom"/>
</dbReference>
<dbReference type="Gene3D" id="2.30.30.490">
    <property type="match status" value="1"/>
</dbReference>
<keyword evidence="1" id="KW-0479">Metal-binding</keyword>
<proteinExistence type="predicted"/>
<feature type="compositionally biased region" description="Polar residues" evidence="5">
    <location>
        <begin position="428"/>
        <end position="438"/>
    </location>
</feature>
<feature type="compositionally biased region" description="Basic and acidic residues" evidence="5">
    <location>
        <begin position="515"/>
        <end position="524"/>
    </location>
</feature>
<keyword evidence="9" id="KW-1185">Reference proteome</keyword>
<dbReference type="SUPFAM" id="SSF57903">
    <property type="entry name" value="FYVE/PHD zinc finger"/>
    <property type="match status" value="1"/>
</dbReference>
<dbReference type="Pfam" id="PF25073">
    <property type="entry name" value="DUF7797"/>
    <property type="match status" value="1"/>
</dbReference>
<keyword evidence="2 4" id="KW-0863">Zinc-finger</keyword>
<dbReference type="CDD" id="cd04370">
    <property type="entry name" value="BAH"/>
    <property type="match status" value="1"/>
</dbReference>
<dbReference type="CDD" id="cd15489">
    <property type="entry name" value="PHD_SF"/>
    <property type="match status" value="1"/>
</dbReference>
<dbReference type="AlphaFoldDB" id="A0AAP0KK98"/>
<evidence type="ECO:0000313" key="8">
    <source>
        <dbReference type="EMBL" id="KAK9153635.1"/>
    </source>
</evidence>
<dbReference type="InterPro" id="IPR019787">
    <property type="entry name" value="Znf_PHD-finger"/>
</dbReference>
<dbReference type="Gene3D" id="3.30.40.10">
    <property type="entry name" value="Zinc/RING finger domain, C3HC4 (zinc finger)"/>
    <property type="match status" value="1"/>
</dbReference>
<evidence type="ECO:0000259" key="6">
    <source>
        <dbReference type="PROSITE" id="PS50016"/>
    </source>
</evidence>
<feature type="region of interest" description="Disordered" evidence="5">
    <location>
        <begin position="395"/>
        <end position="577"/>
    </location>
</feature>
<reference evidence="8 9" key="1">
    <citation type="submission" date="2024-01" db="EMBL/GenBank/DDBJ databases">
        <title>Genome assemblies of Stephania.</title>
        <authorList>
            <person name="Yang L."/>
        </authorList>
    </citation>
    <scope>NUCLEOTIDE SEQUENCE [LARGE SCALE GENOMIC DNA]</scope>
    <source>
        <strain evidence="8">QJT</strain>
        <tissue evidence="8">Leaf</tissue>
    </source>
</reference>
<dbReference type="Pfam" id="PF01426">
    <property type="entry name" value="BAH"/>
    <property type="match status" value="1"/>
</dbReference>
<dbReference type="InterPro" id="IPR001965">
    <property type="entry name" value="Znf_PHD"/>
</dbReference>
<evidence type="ECO:0000256" key="2">
    <source>
        <dbReference type="ARBA" id="ARBA00022771"/>
    </source>
</evidence>
<dbReference type="Proteomes" id="UP001417504">
    <property type="component" value="Unassembled WGS sequence"/>
</dbReference>
<organism evidence="8 9">
    <name type="scientific">Stephania japonica</name>
    <dbReference type="NCBI Taxonomy" id="461633"/>
    <lineage>
        <taxon>Eukaryota</taxon>
        <taxon>Viridiplantae</taxon>
        <taxon>Streptophyta</taxon>
        <taxon>Embryophyta</taxon>
        <taxon>Tracheophyta</taxon>
        <taxon>Spermatophyta</taxon>
        <taxon>Magnoliopsida</taxon>
        <taxon>Ranunculales</taxon>
        <taxon>Menispermaceae</taxon>
        <taxon>Menispermoideae</taxon>
        <taxon>Cissampelideae</taxon>
        <taxon>Stephania</taxon>
    </lineage>
</organism>
<dbReference type="GO" id="GO:0003682">
    <property type="term" value="F:chromatin binding"/>
    <property type="evidence" value="ECO:0007669"/>
    <property type="project" value="InterPro"/>
</dbReference>
<evidence type="ECO:0000256" key="5">
    <source>
        <dbReference type="SAM" id="MobiDB-lite"/>
    </source>
</evidence>
<dbReference type="PANTHER" id="PTHR47527:SF3">
    <property type="entry name" value="RING_FYVE_PHD ZINC FINGER SUPERFAMILY PROTEIN"/>
    <property type="match status" value="1"/>
</dbReference>
<dbReference type="InterPro" id="IPR019786">
    <property type="entry name" value="Zinc_finger_PHD-type_CS"/>
</dbReference>
<feature type="compositionally biased region" description="Polar residues" evidence="5">
    <location>
        <begin position="395"/>
        <end position="414"/>
    </location>
</feature>
<dbReference type="InterPro" id="IPR043151">
    <property type="entry name" value="BAH_sf"/>
</dbReference>
<dbReference type="EMBL" id="JBBNAE010000001">
    <property type="protein sequence ID" value="KAK9153635.1"/>
    <property type="molecule type" value="Genomic_DNA"/>
</dbReference>
<dbReference type="GO" id="GO:0008270">
    <property type="term" value="F:zinc ion binding"/>
    <property type="evidence" value="ECO:0007669"/>
    <property type="project" value="UniProtKB-KW"/>
</dbReference>
<evidence type="ECO:0000256" key="4">
    <source>
        <dbReference type="PROSITE-ProRule" id="PRU00146"/>
    </source>
</evidence>
<dbReference type="PROSITE" id="PS51038">
    <property type="entry name" value="BAH"/>
    <property type="match status" value="1"/>
</dbReference>
<dbReference type="PROSITE" id="PS01359">
    <property type="entry name" value="ZF_PHD_1"/>
    <property type="match status" value="1"/>
</dbReference>
<gene>
    <name evidence="8" type="ORF">Sjap_001115</name>
</gene>
<dbReference type="InterPro" id="IPR013083">
    <property type="entry name" value="Znf_RING/FYVE/PHD"/>
</dbReference>
<feature type="region of interest" description="Disordered" evidence="5">
    <location>
        <begin position="190"/>
        <end position="220"/>
    </location>
</feature>
<feature type="domain" description="BAH" evidence="7">
    <location>
        <begin position="617"/>
        <end position="744"/>
    </location>
</feature>
<sequence length="745" mass="80956">MEEPAAVVGRKRARVGGNGEDTKRVAEIVLVLSAMGAMRSGRRPTEAERELMAEARDKLALMCQGIAPKDIVPRDAVRVVIDDLGLDRSGDQRLGFRPPKMSISEKLQLTKRKMEESKKFTTQSSIYSPQMLSSGLVAKADSHGGYAPLTLNEPQSAIVSKGPFNSHGDRDSSSFSLPRTEATHFRLDGASNALPYSSQGKAMSSGDPSLERTPTNSPHVQSGVVAKVGLTNKVSDHKVGGSAEISTPQVAFQVSTDRNLHPAPTQTSSGNLQSLRQPSPARNYVSVASLYNNHNDIAKNVQKFLQPRPSEHPNWTPPSTDYMNKSLTCQVCKITINDVESLLVCDACEKGVHLKCLQSYNQKGIPKFDWHCPKCLISNGGKSLPPKYGRVTRSTTLPKVLHSTTSGVQVSSGKPENPDHKVSHRKITTNGNTDSLNSGHVDHGGSSHTGMVSDAKLAKPSALPGAPSSASDRKMENDSLSESKPNQNENKGVVSAPTETLKEGSNLCVENVDSSTRDPDHKLSDISAEVDPVDTLNPTTVSSSRCSEVKKSDLGENGGSNPQLGNDDKGIGNSHLSNGVTDLKSTLDGLHSVEWVGDVHQVMDEKTFFKSCNINGKVYKLGDFTLFRFSDGVLRPSKLQALWEDTKTGMKWAVVNRCYFPADLPEVVGRPCTPETDEVYESNHGSTMLAGLILGTCEVFPPNKFKEESERRTDLNYKANDGLPPIFLCKWFYDESKVLFRLVTD</sequence>
<dbReference type="InterPro" id="IPR011011">
    <property type="entry name" value="Znf_FYVE_PHD"/>
</dbReference>
<dbReference type="SMART" id="SM00249">
    <property type="entry name" value="PHD"/>
    <property type="match status" value="1"/>
</dbReference>
<feature type="domain" description="PHD-type" evidence="6">
    <location>
        <begin position="326"/>
        <end position="378"/>
    </location>
</feature>
<feature type="compositionally biased region" description="Polar residues" evidence="5">
    <location>
        <begin position="536"/>
        <end position="546"/>
    </location>
</feature>
<accession>A0AAP0KK98</accession>
<protein>
    <recommendedName>
        <fullName evidence="10">PHD finger protein</fullName>
    </recommendedName>
</protein>
<evidence type="ECO:0000256" key="1">
    <source>
        <dbReference type="ARBA" id="ARBA00022723"/>
    </source>
</evidence>
<dbReference type="Pfam" id="PF00628">
    <property type="entry name" value="PHD"/>
    <property type="match status" value="1"/>
</dbReference>
<feature type="compositionally biased region" description="Polar residues" evidence="5">
    <location>
        <begin position="478"/>
        <end position="490"/>
    </location>
</feature>
<dbReference type="PROSITE" id="PS50016">
    <property type="entry name" value="ZF_PHD_2"/>
    <property type="match status" value="1"/>
</dbReference>
<feature type="compositionally biased region" description="Low complexity" evidence="5">
    <location>
        <begin position="458"/>
        <end position="470"/>
    </location>
</feature>
<dbReference type="PANTHER" id="PTHR47527">
    <property type="entry name" value="RING/FYVE/PHD ZINC FINGER SUPERFAMILY PROTEIN"/>
    <property type="match status" value="1"/>
</dbReference>
<comment type="caution">
    <text evidence="8">The sequence shown here is derived from an EMBL/GenBank/DDBJ whole genome shotgun (WGS) entry which is preliminary data.</text>
</comment>
<dbReference type="InterPro" id="IPR056699">
    <property type="entry name" value="DUF7797"/>
</dbReference>
<evidence type="ECO:0008006" key="10">
    <source>
        <dbReference type="Google" id="ProtNLM"/>
    </source>
</evidence>
<keyword evidence="3" id="KW-0862">Zinc</keyword>
<evidence type="ECO:0000259" key="7">
    <source>
        <dbReference type="PROSITE" id="PS51038"/>
    </source>
</evidence>
<evidence type="ECO:0000313" key="9">
    <source>
        <dbReference type="Proteomes" id="UP001417504"/>
    </source>
</evidence>
<name>A0AAP0KK98_9MAGN</name>